<proteinExistence type="predicted"/>
<sequence length="34" mass="3941">MILRNITYVKFLSRKEAAKNKQLLFLISDTSKVA</sequence>
<accession>A0A2P0A1S8</accession>
<gene>
    <name evidence="1" type="ORF">ERS020247_01616</name>
</gene>
<evidence type="ECO:0000313" key="2">
    <source>
        <dbReference type="Proteomes" id="UP000048179"/>
    </source>
</evidence>
<dbReference type="EMBL" id="CFGT01000020">
    <property type="protein sequence ID" value="CEY64175.1"/>
    <property type="molecule type" value="Genomic_DNA"/>
</dbReference>
<protein>
    <submittedName>
        <fullName evidence="1">Uncharacterized protein</fullName>
    </submittedName>
</protein>
<evidence type="ECO:0000313" key="1">
    <source>
        <dbReference type="EMBL" id="CEY64175.1"/>
    </source>
</evidence>
<organism evidence="1 2">
    <name type="scientific">Streptococcus pseudopneumoniae</name>
    <dbReference type="NCBI Taxonomy" id="257758"/>
    <lineage>
        <taxon>Bacteria</taxon>
        <taxon>Bacillati</taxon>
        <taxon>Bacillota</taxon>
        <taxon>Bacilli</taxon>
        <taxon>Lactobacillales</taxon>
        <taxon>Streptococcaceae</taxon>
        <taxon>Streptococcus</taxon>
    </lineage>
</organism>
<dbReference type="Proteomes" id="UP000048179">
    <property type="component" value="Unassembled WGS sequence"/>
</dbReference>
<dbReference type="AlphaFoldDB" id="A0A2P0A1S8"/>
<reference evidence="1 2" key="1">
    <citation type="submission" date="2015-03" db="EMBL/GenBank/DDBJ databases">
        <authorList>
            <consortium name="Pathogen Informatics"/>
        </authorList>
    </citation>
    <scope>NUCLEOTIDE SEQUENCE [LARGE SCALE GENOMIC DNA]</scope>
    <source>
        <strain evidence="1 2">SMRU737</strain>
    </source>
</reference>
<name>A0A2P0A1S8_9STRE</name>